<dbReference type="Pfam" id="PF10510">
    <property type="entry name" value="PIG-S"/>
    <property type="match status" value="1"/>
</dbReference>
<keyword evidence="6" id="KW-0256">Endoplasmic reticulum</keyword>
<evidence type="ECO:0000256" key="5">
    <source>
        <dbReference type="ARBA" id="ARBA00022692"/>
    </source>
</evidence>
<proteinExistence type="inferred from homology"/>
<evidence type="ECO:0000256" key="1">
    <source>
        <dbReference type="ARBA" id="ARBA00004477"/>
    </source>
</evidence>
<dbReference type="PANTHER" id="PTHR21072">
    <property type="entry name" value="GPI TRANSAMIDASE COMPONENT PIG-S"/>
    <property type="match status" value="1"/>
</dbReference>
<evidence type="ECO:0000256" key="8">
    <source>
        <dbReference type="ARBA" id="ARBA00023136"/>
    </source>
</evidence>
<keyword evidence="5 10" id="KW-0812">Transmembrane</keyword>
<keyword evidence="7 10" id="KW-1133">Transmembrane helix</keyword>
<sequence>METITKKETNENEIRTHHIAALGIGILCVVIGIPLWWKTTEVYRVSLPYSDIQHLSDTKIEYLIDVDVIWATDVKKDSLFLPDLALNLNRLLEVKQHQGSTLFSIFRVAVREAEKSELLAIKKSSNVAELSGVLASDNVNKYNIIITQESSIISQPVVASNNNVFLPYNNADTSGLSAQIKHLLMDIIRESAVFKSLEAAQGLRAQRPDKDTMRSFRFHPGFDITFTLLVPEPDHVSVTWNIEHGLKAYLEPLLDSLKGYTKFSVASQILYFISLGGKPKKGDNFYYYSEQDLPHVINPLESKLGSHASNNPGLNYVVGVPLKSRSPLYILNNKGERVPSNSFISPRWGGILIYNIEGEGANVSTPQTGPISLDMHKIMEVFVTQTRLLLNIHHQWMTKEIEVLPTGSSRLHQWEIAGWLRCRCVENLVTATTTLQSLAQLLEEIKNIVINDEIGKEVESAVASIKESKLLLRNGKLEEAFLASKAAVDASELAFFHPSLLELLYFPEDQKFAIYIPLFLPISLPVLTSMFNAIKWFRQRRKVKVE</sequence>
<dbReference type="InterPro" id="IPR019540">
    <property type="entry name" value="PtdIno-glycan_biosynth_class_S"/>
</dbReference>
<comment type="pathway">
    <text evidence="2">Glycolipid biosynthesis; glycosylphosphatidylinositol-anchor biosynthesis.</text>
</comment>
<keyword evidence="9" id="KW-0325">Glycoprotein</keyword>
<comment type="similarity">
    <text evidence="3">Belongs to the PIGS family.</text>
</comment>
<comment type="caution">
    <text evidence="11">The sequence shown here is derived from an EMBL/GenBank/DDBJ whole genome shotgun (WGS) entry which is preliminary data.</text>
</comment>
<name>A0AAV2HIF5_LYMST</name>
<keyword evidence="4" id="KW-0337">GPI-anchor biosynthesis</keyword>
<evidence type="ECO:0000256" key="9">
    <source>
        <dbReference type="ARBA" id="ARBA00023180"/>
    </source>
</evidence>
<reference evidence="11 12" key="1">
    <citation type="submission" date="2024-04" db="EMBL/GenBank/DDBJ databases">
        <authorList>
            <consortium name="Genoscope - CEA"/>
            <person name="William W."/>
        </authorList>
    </citation>
    <scope>NUCLEOTIDE SEQUENCE [LARGE SCALE GENOMIC DNA]</scope>
</reference>
<dbReference type="GO" id="GO:0016255">
    <property type="term" value="P:attachment of GPI anchor to protein"/>
    <property type="evidence" value="ECO:0007669"/>
    <property type="project" value="InterPro"/>
</dbReference>
<evidence type="ECO:0000313" key="11">
    <source>
        <dbReference type="EMBL" id="CAL1533662.1"/>
    </source>
</evidence>
<dbReference type="EMBL" id="CAXITT010000149">
    <property type="protein sequence ID" value="CAL1533662.1"/>
    <property type="molecule type" value="Genomic_DNA"/>
</dbReference>
<dbReference type="GO" id="GO:0006506">
    <property type="term" value="P:GPI anchor biosynthetic process"/>
    <property type="evidence" value="ECO:0007669"/>
    <property type="project" value="UniProtKB-KW"/>
</dbReference>
<evidence type="ECO:0000256" key="7">
    <source>
        <dbReference type="ARBA" id="ARBA00022989"/>
    </source>
</evidence>
<comment type="subcellular location">
    <subcellularLocation>
        <location evidence="1">Endoplasmic reticulum membrane</location>
        <topology evidence="1">Multi-pass membrane protein</topology>
    </subcellularLocation>
</comment>
<dbReference type="GO" id="GO:0042765">
    <property type="term" value="C:GPI-anchor transamidase complex"/>
    <property type="evidence" value="ECO:0007669"/>
    <property type="project" value="InterPro"/>
</dbReference>
<feature type="transmembrane region" description="Helical" evidence="10">
    <location>
        <begin position="20"/>
        <end position="37"/>
    </location>
</feature>
<keyword evidence="12" id="KW-1185">Reference proteome</keyword>
<evidence type="ECO:0000256" key="3">
    <source>
        <dbReference type="ARBA" id="ARBA00005316"/>
    </source>
</evidence>
<keyword evidence="8 10" id="KW-0472">Membrane</keyword>
<organism evidence="11 12">
    <name type="scientific">Lymnaea stagnalis</name>
    <name type="common">Great pond snail</name>
    <name type="synonym">Helix stagnalis</name>
    <dbReference type="NCBI Taxonomy" id="6523"/>
    <lineage>
        <taxon>Eukaryota</taxon>
        <taxon>Metazoa</taxon>
        <taxon>Spiralia</taxon>
        <taxon>Lophotrochozoa</taxon>
        <taxon>Mollusca</taxon>
        <taxon>Gastropoda</taxon>
        <taxon>Heterobranchia</taxon>
        <taxon>Euthyneura</taxon>
        <taxon>Panpulmonata</taxon>
        <taxon>Hygrophila</taxon>
        <taxon>Lymnaeoidea</taxon>
        <taxon>Lymnaeidae</taxon>
        <taxon>Lymnaea</taxon>
    </lineage>
</organism>
<evidence type="ECO:0000256" key="4">
    <source>
        <dbReference type="ARBA" id="ARBA00022502"/>
    </source>
</evidence>
<evidence type="ECO:0000313" key="12">
    <source>
        <dbReference type="Proteomes" id="UP001497497"/>
    </source>
</evidence>
<protein>
    <recommendedName>
        <fullName evidence="13">GPI transamidase component PIG-S</fullName>
    </recommendedName>
</protein>
<dbReference type="Proteomes" id="UP001497497">
    <property type="component" value="Unassembled WGS sequence"/>
</dbReference>
<evidence type="ECO:0008006" key="13">
    <source>
        <dbReference type="Google" id="ProtNLM"/>
    </source>
</evidence>
<dbReference type="PANTHER" id="PTHR21072:SF13">
    <property type="entry name" value="GPI TRANSAMIDASE COMPONENT PIG-S"/>
    <property type="match status" value="1"/>
</dbReference>
<gene>
    <name evidence="11" type="ORF">GSLYS_00007622001</name>
</gene>
<evidence type="ECO:0000256" key="2">
    <source>
        <dbReference type="ARBA" id="ARBA00004687"/>
    </source>
</evidence>
<evidence type="ECO:0000256" key="10">
    <source>
        <dbReference type="SAM" id="Phobius"/>
    </source>
</evidence>
<feature type="transmembrane region" description="Helical" evidence="10">
    <location>
        <begin position="512"/>
        <end position="534"/>
    </location>
</feature>
<accession>A0AAV2HIF5</accession>
<dbReference type="AlphaFoldDB" id="A0AAV2HIF5"/>
<evidence type="ECO:0000256" key="6">
    <source>
        <dbReference type="ARBA" id="ARBA00022824"/>
    </source>
</evidence>